<evidence type="ECO:0000256" key="9">
    <source>
        <dbReference type="ARBA" id="ARBA00022898"/>
    </source>
</evidence>
<proteinExistence type="inferred from homology"/>
<dbReference type="SUPFAM" id="SSF51419">
    <property type="entry name" value="PLP-binding barrel"/>
    <property type="match status" value="1"/>
</dbReference>
<dbReference type="Gene3D" id="1.10.287.3440">
    <property type="match status" value="1"/>
</dbReference>
<keyword evidence="9 14" id="KW-0663">Pyridoxal phosphate</keyword>
<reference evidence="19" key="1">
    <citation type="journal article" date="2010" name="Int. J. Syst. Evol. Microbiol.">
        <title>Porticoccus litoralis gen. nov., sp. nov., a gammaproteobacterium isolated from the Yellow Sea.</title>
        <authorList>
            <person name="Oh H.M."/>
            <person name="Kim H."/>
            <person name="Kim K.M."/>
            <person name="Min G.S."/>
            <person name="Cho J.C."/>
        </authorList>
    </citation>
    <scope>NUCLEOTIDE SEQUENCE</scope>
    <source>
        <strain evidence="19">DSM 25064</strain>
    </source>
</reference>
<name>A0AAW8B384_9GAMM</name>
<organism evidence="19 20">
    <name type="scientific">Porticoccus litoralis</name>
    <dbReference type="NCBI Taxonomy" id="434086"/>
    <lineage>
        <taxon>Bacteria</taxon>
        <taxon>Pseudomonadati</taxon>
        <taxon>Pseudomonadota</taxon>
        <taxon>Gammaproteobacteria</taxon>
        <taxon>Cellvibrionales</taxon>
        <taxon>Porticoccaceae</taxon>
        <taxon>Porticoccus</taxon>
    </lineage>
</organism>
<dbReference type="CDD" id="cd06830">
    <property type="entry name" value="PLPDE_III_ADC"/>
    <property type="match status" value="1"/>
</dbReference>
<dbReference type="NCBIfam" id="TIGR01273">
    <property type="entry name" value="speA"/>
    <property type="match status" value="1"/>
</dbReference>
<evidence type="ECO:0000259" key="18">
    <source>
        <dbReference type="Pfam" id="PF17944"/>
    </source>
</evidence>
<evidence type="ECO:0000256" key="13">
    <source>
        <dbReference type="NCBIfam" id="TIGR01273"/>
    </source>
</evidence>
<dbReference type="InterPro" id="IPR029066">
    <property type="entry name" value="PLP-binding_barrel"/>
</dbReference>
<dbReference type="AlphaFoldDB" id="A0AAW8B384"/>
<dbReference type="EMBL" id="JAUUUU010000003">
    <property type="protein sequence ID" value="MDP1520877.1"/>
    <property type="molecule type" value="Genomic_DNA"/>
</dbReference>
<comment type="cofactor">
    <cofactor evidence="1 14">
        <name>pyridoxal 5'-phosphate</name>
        <dbReference type="ChEBI" id="CHEBI:597326"/>
    </cofactor>
</comment>
<dbReference type="GO" id="GO:0008792">
    <property type="term" value="F:arginine decarboxylase activity"/>
    <property type="evidence" value="ECO:0007669"/>
    <property type="project" value="UniProtKB-UniRule"/>
</dbReference>
<dbReference type="InterPro" id="IPR040634">
    <property type="entry name" value="Arg_decarb_HB"/>
</dbReference>
<dbReference type="InterPro" id="IPR022644">
    <property type="entry name" value="De-COase2_N"/>
</dbReference>
<evidence type="ECO:0000256" key="10">
    <source>
        <dbReference type="ARBA" id="ARBA00023066"/>
    </source>
</evidence>
<sequence>MNAPEQKGWSTADSAILYGVNDWGAGYFDLNDRGEMSVLIPRKKRPLSISLMDIVAGLEDRGHAMPVLLRIENLLDDRIACLNESFAAAIKQQGYRGEYRGVFPIKVNQQCHVVEEIAKYGGQYHHGLEAGSKAELIIAMSHLRDREACIVCNGYKDAEFIELGLHARKLGLKCFFVIETPSELAIILEQSKRLGIEPLIGVRVKLAAKVEGHWFEDSGERSLFGLTITQLIEVVDQLREADMLHCLQLMHYHIGSQIPNIRNIRDGVQEACRYFVDLVKEGAPLGYLDLGGGLAVDYTGANTNETHSKNYSLEEYCVDIVETISEALDSYDVPHPTIITESGRATVAYSSLLLFNILDVSYFKSNGLPEALPEDCAESLTNLWATLDLLGEDNVQECCNDAAHYREEMRRMFRQGQATLRELALAENLYLEILQRTRQLLPKLRRIPPELQNLDEALADIYYGNFSLFQSLPDSWAIDQIFPIMPIHRLDEEPKNKAVIADLTCDSDGKLDLFANADGETRTLPLHDLKEGEEYYLGVFLVGAYQETLGDLHNLFGDTHVVSVRIDGDGDFEFVEEIQGDTIGDVLSYVEYNPKELYEQFRVGAEAAVKSGNISVTERRKMLQTFSNSLNGYTYFERD</sequence>
<evidence type="ECO:0000259" key="17">
    <source>
        <dbReference type="Pfam" id="PF17810"/>
    </source>
</evidence>
<feature type="active site" description="Proton donor" evidence="15">
    <location>
        <position position="505"/>
    </location>
</feature>
<dbReference type="Gene3D" id="1.20.58.930">
    <property type="match status" value="1"/>
</dbReference>
<feature type="domain" description="Orn/DAP/Arg decarboxylase 2 N-terminal" evidence="16">
    <location>
        <begin position="98"/>
        <end position="348"/>
    </location>
</feature>
<evidence type="ECO:0000256" key="7">
    <source>
        <dbReference type="ARBA" id="ARBA00022793"/>
    </source>
</evidence>
<evidence type="ECO:0000256" key="8">
    <source>
        <dbReference type="ARBA" id="ARBA00022842"/>
    </source>
</evidence>
<evidence type="ECO:0000313" key="20">
    <source>
        <dbReference type="Proteomes" id="UP001178354"/>
    </source>
</evidence>
<dbReference type="EC" id="4.1.1.19" evidence="5 13"/>
<protein>
    <recommendedName>
        <fullName evidence="5 13">Arginine decarboxylase</fullName>
        <ecNumber evidence="5 13">4.1.1.19</ecNumber>
    </recommendedName>
</protein>
<evidence type="ECO:0000256" key="1">
    <source>
        <dbReference type="ARBA" id="ARBA00001933"/>
    </source>
</evidence>
<dbReference type="Pfam" id="PF02784">
    <property type="entry name" value="Orn_Arg_deC_N"/>
    <property type="match status" value="1"/>
</dbReference>
<dbReference type="InterPro" id="IPR000183">
    <property type="entry name" value="Orn/DAP/Arg_de-COase"/>
</dbReference>
<evidence type="ECO:0000256" key="4">
    <source>
        <dbReference type="ARBA" id="ARBA00008357"/>
    </source>
</evidence>
<keyword evidence="20" id="KW-1185">Reference proteome</keyword>
<dbReference type="InterPro" id="IPR041128">
    <property type="entry name" value="Arg_decarbox_C"/>
</dbReference>
<dbReference type="PANTHER" id="PTHR43295:SF9">
    <property type="entry name" value="BIOSYNTHETIC ARGININE DECARBOXYLASE"/>
    <property type="match status" value="1"/>
</dbReference>
<accession>A0AAW8B384</accession>
<dbReference type="InterPro" id="IPR022653">
    <property type="entry name" value="De-COase2_pyr-phos_BS"/>
</dbReference>
<dbReference type="GO" id="GO:0006527">
    <property type="term" value="P:L-arginine catabolic process"/>
    <property type="evidence" value="ECO:0007669"/>
    <property type="project" value="InterPro"/>
</dbReference>
<dbReference type="PRINTS" id="PR01180">
    <property type="entry name" value="ARGDCRBXLASE"/>
</dbReference>
<comment type="function">
    <text evidence="3">Catalyzes the biosynthesis of agmatine from arginine.</text>
</comment>
<evidence type="ECO:0000256" key="6">
    <source>
        <dbReference type="ARBA" id="ARBA00022723"/>
    </source>
</evidence>
<keyword evidence="11" id="KW-0620">Polyamine biosynthesis</keyword>
<dbReference type="GO" id="GO:0008295">
    <property type="term" value="P:spermidine biosynthetic process"/>
    <property type="evidence" value="ECO:0007669"/>
    <property type="project" value="UniProtKB-UniRule"/>
</dbReference>
<comment type="cofactor">
    <cofactor evidence="2">
        <name>Mg(2+)</name>
        <dbReference type="ChEBI" id="CHEBI:18420"/>
    </cofactor>
</comment>
<dbReference type="NCBIfam" id="NF003763">
    <property type="entry name" value="PRK05354.1"/>
    <property type="match status" value="1"/>
</dbReference>
<dbReference type="PROSITE" id="PS00878">
    <property type="entry name" value="ODR_DC_2_1"/>
    <property type="match status" value="1"/>
</dbReference>
<comment type="caution">
    <text evidence="19">The sequence shown here is derived from an EMBL/GenBank/DDBJ whole genome shotgun (WGS) entry which is preliminary data.</text>
</comment>
<dbReference type="InterPro" id="IPR009006">
    <property type="entry name" value="Ala_racemase/Decarboxylase_C"/>
</dbReference>
<dbReference type="GO" id="GO:0046872">
    <property type="term" value="F:metal ion binding"/>
    <property type="evidence" value="ECO:0007669"/>
    <property type="project" value="UniProtKB-KW"/>
</dbReference>
<keyword evidence="7" id="KW-0210">Decarboxylase</keyword>
<feature type="domain" description="Arginine decarboxylase helical bundle" evidence="17">
    <location>
        <begin position="374"/>
        <end position="454"/>
    </location>
</feature>
<dbReference type="PRINTS" id="PR01179">
    <property type="entry name" value="ODADCRBXLASE"/>
</dbReference>
<comment type="similarity">
    <text evidence="4">Belongs to the Orn/Lys/Arg decarboxylase class-II family. SpeA subfamily.</text>
</comment>
<dbReference type="InterPro" id="IPR002985">
    <property type="entry name" value="Arg_decrbxlase"/>
</dbReference>
<dbReference type="SUPFAM" id="SSF50621">
    <property type="entry name" value="Alanine racemase C-terminal domain-like"/>
    <property type="match status" value="1"/>
</dbReference>
<evidence type="ECO:0000256" key="5">
    <source>
        <dbReference type="ARBA" id="ARBA00012426"/>
    </source>
</evidence>
<evidence type="ECO:0000313" key="19">
    <source>
        <dbReference type="EMBL" id="MDP1520877.1"/>
    </source>
</evidence>
<keyword evidence="12 19" id="KW-0456">Lyase</keyword>
<evidence type="ECO:0000256" key="12">
    <source>
        <dbReference type="ARBA" id="ARBA00023239"/>
    </source>
</evidence>
<dbReference type="Pfam" id="PF17810">
    <property type="entry name" value="Arg_decarb_HB"/>
    <property type="match status" value="1"/>
</dbReference>
<evidence type="ECO:0000259" key="16">
    <source>
        <dbReference type="Pfam" id="PF02784"/>
    </source>
</evidence>
<dbReference type="RefSeq" id="WP_305170463.1">
    <property type="nucleotide sequence ID" value="NZ_JAUUUU010000003.1"/>
</dbReference>
<dbReference type="PIRSF" id="PIRSF001336">
    <property type="entry name" value="Arg_decrbxlase"/>
    <property type="match status" value="1"/>
</dbReference>
<evidence type="ECO:0000256" key="11">
    <source>
        <dbReference type="ARBA" id="ARBA00023115"/>
    </source>
</evidence>
<dbReference type="Gene3D" id="2.40.37.10">
    <property type="entry name" value="Lyase, Ornithine Decarboxylase, Chain A, domain 1"/>
    <property type="match status" value="1"/>
</dbReference>
<keyword evidence="10" id="KW-0745">Spermidine biosynthesis</keyword>
<evidence type="ECO:0000256" key="2">
    <source>
        <dbReference type="ARBA" id="ARBA00001946"/>
    </source>
</evidence>
<keyword evidence="8" id="KW-0460">Magnesium</keyword>
<feature type="modified residue" description="N6-(pyridoxal phosphate)lysine" evidence="14">
    <location>
        <position position="106"/>
    </location>
</feature>
<feature type="domain" description="Arginine decarboxylase C-terminal helical" evidence="18">
    <location>
        <begin position="583"/>
        <end position="636"/>
    </location>
</feature>
<dbReference type="Proteomes" id="UP001178354">
    <property type="component" value="Unassembled WGS sequence"/>
</dbReference>
<dbReference type="PANTHER" id="PTHR43295">
    <property type="entry name" value="ARGININE DECARBOXYLASE"/>
    <property type="match status" value="1"/>
</dbReference>
<evidence type="ECO:0000256" key="3">
    <source>
        <dbReference type="ARBA" id="ARBA00002257"/>
    </source>
</evidence>
<dbReference type="Pfam" id="PF17944">
    <property type="entry name" value="Arg_decarbox_C"/>
    <property type="match status" value="1"/>
</dbReference>
<evidence type="ECO:0000256" key="15">
    <source>
        <dbReference type="PIRSR" id="PIRSR600183-50"/>
    </source>
</evidence>
<dbReference type="Gene3D" id="3.20.20.10">
    <property type="entry name" value="Alanine racemase"/>
    <property type="match status" value="1"/>
</dbReference>
<evidence type="ECO:0000256" key="14">
    <source>
        <dbReference type="PIRSR" id="PIRSR001336-50"/>
    </source>
</evidence>
<reference evidence="19" key="2">
    <citation type="submission" date="2023-08" db="EMBL/GenBank/DDBJ databases">
        <authorList>
            <person name="Luo J."/>
        </authorList>
    </citation>
    <scope>NUCLEOTIDE SEQUENCE</scope>
    <source>
        <strain evidence="19">DSM 25064</strain>
    </source>
</reference>
<keyword evidence="6" id="KW-0479">Metal-binding</keyword>
<gene>
    <name evidence="19" type="primary">speA</name>
    <name evidence="19" type="ORF">Q8A57_07855</name>
</gene>